<evidence type="ECO:0000313" key="2">
    <source>
        <dbReference type="Proteomes" id="UP000230167"/>
    </source>
</evidence>
<comment type="caution">
    <text evidence="1">The sequence shown here is derived from an EMBL/GenBank/DDBJ whole genome shotgun (WGS) entry which is preliminary data.</text>
</comment>
<evidence type="ECO:0008006" key="3">
    <source>
        <dbReference type="Google" id="ProtNLM"/>
    </source>
</evidence>
<sequence>MSSRDESTSIGSGTPACIVEVRQRLEAEGHYVTIDGRITEQTAASIIPCPASRLRRWRQEGKGPRFYQPAKTPWYYLGDVLAWIQQGEGLR</sequence>
<dbReference type="Proteomes" id="UP000230167">
    <property type="component" value="Unassembled WGS sequence"/>
</dbReference>
<dbReference type="AlphaFoldDB" id="A0A2J0UGU0"/>
<dbReference type="EMBL" id="NEQV01000001">
    <property type="protein sequence ID" value="PJL34070.1"/>
    <property type="molecule type" value="Genomic_DNA"/>
</dbReference>
<gene>
    <name evidence="1" type="ORF">B9Y64_02960</name>
</gene>
<accession>A0A2J0UGU0</accession>
<dbReference type="OrthoDB" id="7018279at2"/>
<dbReference type="RefSeq" id="WP_100439439.1">
    <property type="nucleotide sequence ID" value="NZ_NEQV01000001.1"/>
</dbReference>
<organism evidence="1 2">
    <name type="scientific">Stenotrophomonas maltophilia</name>
    <name type="common">Pseudomonas maltophilia</name>
    <name type="synonym">Xanthomonas maltophilia</name>
    <dbReference type="NCBI Taxonomy" id="40324"/>
    <lineage>
        <taxon>Bacteria</taxon>
        <taxon>Pseudomonadati</taxon>
        <taxon>Pseudomonadota</taxon>
        <taxon>Gammaproteobacteria</taxon>
        <taxon>Lysobacterales</taxon>
        <taxon>Lysobacteraceae</taxon>
        <taxon>Stenotrophomonas</taxon>
        <taxon>Stenotrophomonas maltophilia group</taxon>
    </lineage>
</organism>
<evidence type="ECO:0000313" key="1">
    <source>
        <dbReference type="EMBL" id="PJL34070.1"/>
    </source>
</evidence>
<name>A0A2J0UGU0_STEMA</name>
<protein>
    <recommendedName>
        <fullName evidence="3">DNA-binding protein</fullName>
    </recommendedName>
</protein>
<proteinExistence type="predicted"/>
<reference evidence="1 2" key="1">
    <citation type="journal article" date="2017" name="Front. Microbiol.">
        <title>Double-Face Meets the Bacterial World: The Opportunistic Pathogen Stenotrophomonas maltophilia.</title>
        <authorList>
            <person name="Lira F."/>
            <person name="Berg G."/>
            <person name="Martinez J.L."/>
        </authorList>
    </citation>
    <scope>NUCLEOTIDE SEQUENCE [LARGE SCALE GENOMIC DNA]</scope>
    <source>
        <strain evidence="1 2">EA1</strain>
    </source>
</reference>